<proteinExistence type="predicted"/>
<comment type="caution">
    <text evidence="3">The sequence shown here is derived from an EMBL/GenBank/DDBJ whole genome shotgun (WGS) entry which is preliminary data.</text>
</comment>
<protein>
    <submittedName>
        <fullName evidence="3">Uncharacterized protein</fullName>
    </submittedName>
</protein>
<gene>
    <name evidence="3" type="ORF">WR25_06806</name>
</gene>
<keyword evidence="1" id="KW-0175">Coiled coil</keyword>
<dbReference type="Proteomes" id="UP000218231">
    <property type="component" value="Unassembled WGS sequence"/>
</dbReference>
<keyword evidence="4" id="KW-1185">Reference proteome</keyword>
<accession>A0A2A2LNA9</accession>
<evidence type="ECO:0000256" key="2">
    <source>
        <dbReference type="SAM" id="MobiDB-lite"/>
    </source>
</evidence>
<name>A0A2A2LNA9_9BILA</name>
<evidence type="ECO:0000313" key="4">
    <source>
        <dbReference type="Proteomes" id="UP000218231"/>
    </source>
</evidence>
<evidence type="ECO:0000256" key="1">
    <source>
        <dbReference type="SAM" id="Coils"/>
    </source>
</evidence>
<organism evidence="3 4">
    <name type="scientific">Diploscapter pachys</name>
    <dbReference type="NCBI Taxonomy" id="2018661"/>
    <lineage>
        <taxon>Eukaryota</taxon>
        <taxon>Metazoa</taxon>
        <taxon>Ecdysozoa</taxon>
        <taxon>Nematoda</taxon>
        <taxon>Chromadorea</taxon>
        <taxon>Rhabditida</taxon>
        <taxon>Rhabditina</taxon>
        <taxon>Rhabditomorpha</taxon>
        <taxon>Rhabditoidea</taxon>
        <taxon>Rhabditidae</taxon>
        <taxon>Diploscapter</taxon>
    </lineage>
</organism>
<dbReference type="EMBL" id="LIAE01006558">
    <property type="protein sequence ID" value="PAV87600.1"/>
    <property type="molecule type" value="Genomic_DNA"/>
</dbReference>
<evidence type="ECO:0000313" key="3">
    <source>
        <dbReference type="EMBL" id="PAV87600.1"/>
    </source>
</evidence>
<sequence>MEAKQLHEQPPPYSEATTQVPSQNVMYPSLPPQNVPVQVAHPISPDEKLKLAHSLGLTAKTLHKLEKQQRRMEHRERHQIWKEDRKNRKIERKIEKMERKEERKCEKKQRKMWRKLEGMGECNCCCCEYYKIANGERELHLAEAEIHQVNLNVTIFKSNDESRQFLLLCNRNQTIAIRKIVSRMMKGDIFQMHISRNHPNAMHPTSPAVLTSHEMSTVEKLPLE</sequence>
<reference evidence="3 4" key="1">
    <citation type="journal article" date="2017" name="Curr. Biol.">
        <title>Genome architecture and evolution of a unichromosomal asexual nematode.</title>
        <authorList>
            <person name="Fradin H."/>
            <person name="Zegar C."/>
            <person name="Gutwein M."/>
            <person name="Lucas J."/>
            <person name="Kovtun M."/>
            <person name="Corcoran D."/>
            <person name="Baugh L.R."/>
            <person name="Kiontke K."/>
            <person name="Gunsalus K."/>
            <person name="Fitch D.H."/>
            <person name="Piano F."/>
        </authorList>
    </citation>
    <scope>NUCLEOTIDE SEQUENCE [LARGE SCALE GENOMIC DNA]</scope>
    <source>
        <strain evidence="3">PF1309</strain>
    </source>
</reference>
<dbReference type="AlphaFoldDB" id="A0A2A2LNA9"/>
<feature type="coiled-coil region" evidence="1">
    <location>
        <begin position="80"/>
        <end position="107"/>
    </location>
</feature>
<feature type="region of interest" description="Disordered" evidence="2">
    <location>
        <begin position="1"/>
        <end position="25"/>
    </location>
</feature>
<feature type="compositionally biased region" description="Polar residues" evidence="2">
    <location>
        <begin position="15"/>
        <end position="25"/>
    </location>
</feature>